<dbReference type="InterPro" id="IPR004358">
    <property type="entry name" value="Sig_transdc_His_kin-like_C"/>
</dbReference>
<reference evidence="10 11" key="1">
    <citation type="submission" date="2018-05" db="EMBL/GenBank/DDBJ databases">
        <title>Genetic diversity of glacier-inhabiting Cryobacterium bacteria in China and description of Cryobacterium mengkeensis sp. nov. and Arthrobacter glacialis sp. nov.</title>
        <authorList>
            <person name="Liu Q."/>
            <person name="Xin Y.-H."/>
        </authorList>
    </citation>
    <scope>NUCLEOTIDE SEQUENCE [LARGE SCALE GENOMIC DNA]</scope>
    <source>
        <strain evidence="10 11">LI2</strain>
    </source>
</reference>
<dbReference type="RefSeq" id="WP_110503016.1">
    <property type="nucleotide sequence ID" value="NZ_QJVD01000044.1"/>
</dbReference>
<dbReference type="PANTHER" id="PTHR43711:SF1">
    <property type="entry name" value="HISTIDINE KINASE 1"/>
    <property type="match status" value="1"/>
</dbReference>
<feature type="transmembrane region" description="Helical" evidence="8">
    <location>
        <begin position="71"/>
        <end position="95"/>
    </location>
</feature>
<keyword evidence="11" id="KW-1185">Reference proteome</keyword>
<evidence type="ECO:0000256" key="4">
    <source>
        <dbReference type="ARBA" id="ARBA00022553"/>
    </source>
</evidence>
<evidence type="ECO:0000259" key="9">
    <source>
        <dbReference type="PROSITE" id="PS50109"/>
    </source>
</evidence>
<keyword evidence="8" id="KW-0472">Membrane</keyword>
<evidence type="ECO:0000313" key="11">
    <source>
        <dbReference type="Proteomes" id="UP000247832"/>
    </source>
</evidence>
<dbReference type="Pfam" id="PF02518">
    <property type="entry name" value="HATPase_c"/>
    <property type="match status" value="1"/>
</dbReference>
<keyword evidence="6 10" id="KW-0418">Kinase</keyword>
<dbReference type="Gene3D" id="1.10.287.130">
    <property type="match status" value="1"/>
</dbReference>
<dbReference type="AlphaFoldDB" id="A0A2V5LSJ2"/>
<dbReference type="Pfam" id="PF00512">
    <property type="entry name" value="HisKA"/>
    <property type="match status" value="1"/>
</dbReference>
<feature type="transmembrane region" description="Helical" evidence="8">
    <location>
        <begin position="6"/>
        <end position="27"/>
    </location>
</feature>
<dbReference type="InterPro" id="IPR005467">
    <property type="entry name" value="His_kinase_dom"/>
</dbReference>
<dbReference type="SUPFAM" id="SSF55874">
    <property type="entry name" value="ATPase domain of HSP90 chaperone/DNA topoisomerase II/histidine kinase"/>
    <property type="match status" value="1"/>
</dbReference>
<proteinExistence type="predicted"/>
<sequence length="371" mass="38717">MSGNDVLIIVTVVLMWALVIGLATLLLQRLIRRTSIVLQICLVVAGTIGSLVAGMMGAFNAMVISAHDAQVMWYVVAIASAVAVALALVLGVGVARSTKRLIGAAAGIGRGETVAPGGRMSSELSALAAELKSTSEKLEESRRRELAIEQARRELVAWVSHDLRTPLASMRAMAEALEDGVADDVHGYHQRIIAQADQMAVLVNDLLELSKIQAGALVLNRQQLDLYDLVSDAIADLAPVAAHRGIAINGDAVVRTSASIDGASLGRAIRNLILNGILYSKPGSTVDIAVRSGEGWALVAVEDGCGGISTEDLGHLFTPGWQKDAGRTKSRYSGAGVGLSVVAGIVQAHHGSVDVANVDGGCRFTLQVPVS</sequence>
<dbReference type="SMART" id="SM00388">
    <property type="entry name" value="HisKA"/>
    <property type="match status" value="1"/>
</dbReference>
<comment type="caution">
    <text evidence="10">The sequence shown here is derived from an EMBL/GenBank/DDBJ whole genome shotgun (WGS) entry which is preliminary data.</text>
</comment>
<evidence type="ECO:0000256" key="8">
    <source>
        <dbReference type="SAM" id="Phobius"/>
    </source>
</evidence>
<comment type="catalytic activity">
    <reaction evidence="1">
        <text>ATP + protein L-histidine = ADP + protein N-phospho-L-histidine.</text>
        <dbReference type="EC" id="2.7.13.3"/>
    </reaction>
</comment>
<dbReference type="Proteomes" id="UP000247832">
    <property type="component" value="Unassembled WGS sequence"/>
</dbReference>
<dbReference type="InterPro" id="IPR003594">
    <property type="entry name" value="HATPase_dom"/>
</dbReference>
<dbReference type="GO" id="GO:0000155">
    <property type="term" value="F:phosphorelay sensor kinase activity"/>
    <property type="evidence" value="ECO:0007669"/>
    <property type="project" value="InterPro"/>
</dbReference>
<dbReference type="SMART" id="SM00387">
    <property type="entry name" value="HATPase_c"/>
    <property type="match status" value="1"/>
</dbReference>
<evidence type="ECO:0000256" key="2">
    <source>
        <dbReference type="ARBA" id="ARBA00004236"/>
    </source>
</evidence>
<keyword evidence="5" id="KW-0808">Transferase</keyword>
<comment type="subcellular location">
    <subcellularLocation>
        <location evidence="2">Cell membrane</location>
    </subcellularLocation>
</comment>
<keyword evidence="4" id="KW-0597">Phosphoprotein</keyword>
<dbReference type="InterPro" id="IPR050736">
    <property type="entry name" value="Sensor_HK_Regulatory"/>
</dbReference>
<dbReference type="InterPro" id="IPR003661">
    <property type="entry name" value="HisK_dim/P_dom"/>
</dbReference>
<dbReference type="PANTHER" id="PTHR43711">
    <property type="entry name" value="TWO-COMPONENT HISTIDINE KINASE"/>
    <property type="match status" value="1"/>
</dbReference>
<evidence type="ECO:0000313" key="10">
    <source>
        <dbReference type="EMBL" id="PYI64636.1"/>
    </source>
</evidence>
<feature type="transmembrane region" description="Helical" evidence="8">
    <location>
        <begin position="36"/>
        <end position="59"/>
    </location>
</feature>
<dbReference type="PRINTS" id="PR00344">
    <property type="entry name" value="BCTRLSENSOR"/>
</dbReference>
<evidence type="ECO:0000256" key="7">
    <source>
        <dbReference type="ARBA" id="ARBA00023012"/>
    </source>
</evidence>
<dbReference type="GO" id="GO:0005886">
    <property type="term" value="C:plasma membrane"/>
    <property type="evidence" value="ECO:0007669"/>
    <property type="project" value="UniProtKB-SubCell"/>
</dbReference>
<feature type="domain" description="Histidine kinase" evidence="9">
    <location>
        <begin position="158"/>
        <end position="371"/>
    </location>
</feature>
<keyword evidence="8" id="KW-1133">Transmembrane helix</keyword>
<dbReference type="InterPro" id="IPR036890">
    <property type="entry name" value="HATPase_C_sf"/>
</dbReference>
<dbReference type="SUPFAM" id="SSF47384">
    <property type="entry name" value="Homodimeric domain of signal transducing histidine kinase"/>
    <property type="match status" value="1"/>
</dbReference>
<gene>
    <name evidence="10" type="ORF">CVV68_21365</name>
</gene>
<dbReference type="OrthoDB" id="9806130at2"/>
<evidence type="ECO:0000256" key="5">
    <source>
        <dbReference type="ARBA" id="ARBA00022679"/>
    </source>
</evidence>
<keyword evidence="7" id="KW-0902">Two-component regulatory system</keyword>
<dbReference type="EC" id="2.7.13.3" evidence="3"/>
<dbReference type="EMBL" id="QJVD01000044">
    <property type="protein sequence ID" value="PYI64636.1"/>
    <property type="molecule type" value="Genomic_DNA"/>
</dbReference>
<accession>A0A2V5LSJ2</accession>
<dbReference type="FunFam" id="1.10.287.130:FF:000001">
    <property type="entry name" value="Two-component sensor histidine kinase"/>
    <property type="match status" value="1"/>
</dbReference>
<evidence type="ECO:0000256" key="3">
    <source>
        <dbReference type="ARBA" id="ARBA00012438"/>
    </source>
</evidence>
<dbReference type="CDD" id="cd00082">
    <property type="entry name" value="HisKA"/>
    <property type="match status" value="1"/>
</dbReference>
<evidence type="ECO:0000256" key="6">
    <source>
        <dbReference type="ARBA" id="ARBA00022777"/>
    </source>
</evidence>
<dbReference type="PROSITE" id="PS50109">
    <property type="entry name" value="HIS_KIN"/>
    <property type="match status" value="1"/>
</dbReference>
<organism evidence="10 11">
    <name type="scientific">Arthrobacter livingstonensis</name>
    <dbReference type="NCBI Taxonomy" id="670078"/>
    <lineage>
        <taxon>Bacteria</taxon>
        <taxon>Bacillati</taxon>
        <taxon>Actinomycetota</taxon>
        <taxon>Actinomycetes</taxon>
        <taxon>Micrococcales</taxon>
        <taxon>Micrococcaceae</taxon>
        <taxon>Arthrobacter</taxon>
    </lineage>
</organism>
<keyword evidence="8" id="KW-0812">Transmembrane</keyword>
<name>A0A2V5LSJ2_9MICC</name>
<dbReference type="Gene3D" id="3.30.565.10">
    <property type="entry name" value="Histidine kinase-like ATPase, C-terminal domain"/>
    <property type="match status" value="1"/>
</dbReference>
<dbReference type="InterPro" id="IPR036097">
    <property type="entry name" value="HisK_dim/P_sf"/>
</dbReference>
<evidence type="ECO:0000256" key="1">
    <source>
        <dbReference type="ARBA" id="ARBA00000085"/>
    </source>
</evidence>
<protein>
    <recommendedName>
        <fullName evidence="3">histidine kinase</fullName>
        <ecNumber evidence="3">2.7.13.3</ecNumber>
    </recommendedName>
</protein>